<dbReference type="InterPro" id="IPR028098">
    <property type="entry name" value="Glyco_trans_4-like_N"/>
</dbReference>
<evidence type="ECO:0000259" key="3">
    <source>
        <dbReference type="Pfam" id="PF13439"/>
    </source>
</evidence>
<feature type="domain" description="Glycosyl transferase family 1" evidence="2">
    <location>
        <begin position="244"/>
        <end position="354"/>
    </location>
</feature>
<dbReference type="Pfam" id="PF13439">
    <property type="entry name" value="Glyco_transf_4"/>
    <property type="match status" value="1"/>
</dbReference>
<dbReference type="OMA" id="WEFPPRI"/>
<dbReference type="Proteomes" id="UP000011087">
    <property type="component" value="Unassembled WGS sequence"/>
</dbReference>
<sequence length="377" mass="42290">MVGGVAPHVTELAAALARRGHEVHLFARASGAGESYEIVHDVHIHRVPIELDEDFVSECNNMCNSFVWFIRESENFMQAHFDIIHAHDWLAAKTIVQEVVKKETKVDVDVGKDIKLQKIGRKTILTCHSTEFGRCGNTHFDGQAARIRAIEQEGCDHADRVIAVSGRLCDEVKSLYHCDNKLRMAYNGIQLHNFDGMIDCADVKGRYGIGAFQPTILFVGRLVVQKVKSLERDREFVVAVAVVWARELNVGHAVRFLGTMSGTPLKDLLKATDMVCVPSRNEPFGIVVLEFSLDQAWACGKPVVVTQSGGPGEFVRHGEDGYHVYNEPNSVAWGVKEVFSNFDRAREMGMRGRDRCEHEFSWDKIAETTENVYYEVA</sequence>
<dbReference type="PaxDb" id="55529-EKX50475"/>
<dbReference type="GO" id="GO:0016757">
    <property type="term" value="F:glycosyltransferase activity"/>
    <property type="evidence" value="ECO:0007669"/>
    <property type="project" value="UniProtKB-KW"/>
</dbReference>
<keyword evidence="6" id="KW-1185">Reference proteome</keyword>
<dbReference type="AlphaFoldDB" id="L1JQL1"/>
<reference evidence="6" key="2">
    <citation type="submission" date="2012-11" db="EMBL/GenBank/DDBJ databases">
        <authorList>
            <person name="Kuo A."/>
            <person name="Curtis B.A."/>
            <person name="Tanifuji G."/>
            <person name="Burki F."/>
            <person name="Gruber A."/>
            <person name="Irimia M."/>
            <person name="Maruyama S."/>
            <person name="Arias M.C."/>
            <person name="Ball S.G."/>
            <person name="Gile G.H."/>
            <person name="Hirakawa Y."/>
            <person name="Hopkins J.F."/>
            <person name="Rensing S.A."/>
            <person name="Schmutz J."/>
            <person name="Symeonidi A."/>
            <person name="Elias M."/>
            <person name="Eveleigh R.J."/>
            <person name="Herman E.K."/>
            <person name="Klute M.J."/>
            <person name="Nakayama T."/>
            <person name="Obornik M."/>
            <person name="Reyes-Prieto A."/>
            <person name="Armbrust E.V."/>
            <person name="Aves S.J."/>
            <person name="Beiko R.G."/>
            <person name="Coutinho P."/>
            <person name="Dacks J.B."/>
            <person name="Durnford D.G."/>
            <person name="Fast N.M."/>
            <person name="Green B.R."/>
            <person name="Grisdale C."/>
            <person name="Hempe F."/>
            <person name="Henrissat B."/>
            <person name="Hoppner M.P."/>
            <person name="Ishida K.-I."/>
            <person name="Kim E."/>
            <person name="Koreny L."/>
            <person name="Kroth P.G."/>
            <person name="Liu Y."/>
            <person name="Malik S.-B."/>
            <person name="Maier U.G."/>
            <person name="McRose D."/>
            <person name="Mock T."/>
            <person name="Neilson J.A."/>
            <person name="Onodera N.T."/>
            <person name="Poole A.M."/>
            <person name="Pritham E.J."/>
            <person name="Richards T.A."/>
            <person name="Rocap G."/>
            <person name="Roy S.W."/>
            <person name="Sarai C."/>
            <person name="Schaack S."/>
            <person name="Shirato S."/>
            <person name="Slamovits C.H."/>
            <person name="Spencer D.F."/>
            <person name="Suzuki S."/>
            <person name="Worden A.Z."/>
            <person name="Zauner S."/>
            <person name="Barry K."/>
            <person name="Bell C."/>
            <person name="Bharti A.K."/>
            <person name="Crow J.A."/>
            <person name="Grimwood J."/>
            <person name="Kramer R."/>
            <person name="Lindquist E."/>
            <person name="Lucas S."/>
            <person name="Salamov A."/>
            <person name="McFadden G.I."/>
            <person name="Lane C.E."/>
            <person name="Keeling P.J."/>
            <person name="Gray M.W."/>
            <person name="Grigoriev I.V."/>
            <person name="Archibald J.M."/>
        </authorList>
    </citation>
    <scope>NUCLEOTIDE SEQUENCE</scope>
    <source>
        <strain evidence="6">CCMP2712</strain>
    </source>
</reference>
<dbReference type="OrthoDB" id="2064at2759"/>
<dbReference type="STRING" id="905079.L1JQL1"/>
<dbReference type="EnsemblProtists" id="EKX50475">
    <property type="protein sequence ID" value="EKX50475"/>
    <property type="gene ID" value="GUITHDRAFT_103709"/>
</dbReference>
<keyword evidence="1" id="KW-0328">Glycosyltransferase</keyword>
<dbReference type="CDD" id="cd03801">
    <property type="entry name" value="GT4_PimA-like"/>
    <property type="match status" value="1"/>
</dbReference>
<reference evidence="5" key="3">
    <citation type="submission" date="2016-03" db="UniProtKB">
        <authorList>
            <consortium name="EnsemblProtists"/>
        </authorList>
    </citation>
    <scope>IDENTIFICATION</scope>
</reference>
<evidence type="ECO:0000256" key="1">
    <source>
        <dbReference type="ARBA" id="ARBA00022676"/>
    </source>
</evidence>
<evidence type="ECO:0000313" key="5">
    <source>
        <dbReference type="EnsemblProtists" id="EKX50475"/>
    </source>
</evidence>
<name>L1JQL1_GUITC</name>
<dbReference type="Pfam" id="PF00534">
    <property type="entry name" value="Glycos_transf_1"/>
    <property type="match status" value="1"/>
</dbReference>
<dbReference type="KEGG" id="gtt:GUITHDRAFT_103709"/>
<dbReference type="PANTHER" id="PTHR12526:SF625">
    <property type="entry name" value="PHOSPHATIDYLINOSITOL GLYCAN-CLASS A"/>
    <property type="match status" value="1"/>
</dbReference>
<evidence type="ECO:0000259" key="2">
    <source>
        <dbReference type="Pfam" id="PF00534"/>
    </source>
</evidence>
<keyword evidence="1" id="KW-0808">Transferase</keyword>
<evidence type="ECO:0000313" key="6">
    <source>
        <dbReference type="Proteomes" id="UP000011087"/>
    </source>
</evidence>
<feature type="domain" description="Glycosyltransferase subfamily 4-like N-terminal" evidence="3">
    <location>
        <begin position="2"/>
        <end position="191"/>
    </location>
</feature>
<dbReference type="InterPro" id="IPR001296">
    <property type="entry name" value="Glyco_trans_1"/>
</dbReference>
<protein>
    <recommendedName>
        <fullName evidence="7">Glycosyltransferase subfamily 4-like N-terminal domain-containing protein</fullName>
    </recommendedName>
</protein>
<reference evidence="4 6" key="1">
    <citation type="journal article" date="2012" name="Nature">
        <title>Algal genomes reveal evolutionary mosaicism and the fate of nucleomorphs.</title>
        <authorList>
            <consortium name="DOE Joint Genome Institute"/>
            <person name="Curtis B.A."/>
            <person name="Tanifuji G."/>
            <person name="Burki F."/>
            <person name="Gruber A."/>
            <person name="Irimia M."/>
            <person name="Maruyama S."/>
            <person name="Arias M.C."/>
            <person name="Ball S.G."/>
            <person name="Gile G.H."/>
            <person name="Hirakawa Y."/>
            <person name="Hopkins J.F."/>
            <person name="Kuo A."/>
            <person name="Rensing S.A."/>
            <person name="Schmutz J."/>
            <person name="Symeonidi A."/>
            <person name="Elias M."/>
            <person name="Eveleigh R.J."/>
            <person name="Herman E.K."/>
            <person name="Klute M.J."/>
            <person name="Nakayama T."/>
            <person name="Obornik M."/>
            <person name="Reyes-Prieto A."/>
            <person name="Armbrust E.V."/>
            <person name="Aves S.J."/>
            <person name="Beiko R.G."/>
            <person name="Coutinho P."/>
            <person name="Dacks J.B."/>
            <person name="Durnford D.G."/>
            <person name="Fast N.M."/>
            <person name="Green B.R."/>
            <person name="Grisdale C.J."/>
            <person name="Hempel F."/>
            <person name="Henrissat B."/>
            <person name="Hoppner M.P."/>
            <person name="Ishida K."/>
            <person name="Kim E."/>
            <person name="Koreny L."/>
            <person name="Kroth P.G."/>
            <person name="Liu Y."/>
            <person name="Malik S.B."/>
            <person name="Maier U.G."/>
            <person name="McRose D."/>
            <person name="Mock T."/>
            <person name="Neilson J.A."/>
            <person name="Onodera N.T."/>
            <person name="Poole A.M."/>
            <person name="Pritham E.J."/>
            <person name="Richards T.A."/>
            <person name="Rocap G."/>
            <person name="Roy S.W."/>
            <person name="Sarai C."/>
            <person name="Schaack S."/>
            <person name="Shirato S."/>
            <person name="Slamovits C.H."/>
            <person name="Spencer D.F."/>
            <person name="Suzuki S."/>
            <person name="Worden A.Z."/>
            <person name="Zauner S."/>
            <person name="Barry K."/>
            <person name="Bell C."/>
            <person name="Bharti A.K."/>
            <person name="Crow J.A."/>
            <person name="Grimwood J."/>
            <person name="Kramer R."/>
            <person name="Lindquist E."/>
            <person name="Lucas S."/>
            <person name="Salamov A."/>
            <person name="McFadden G.I."/>
            <person name="Lane C.E."/>
            <person name="Keeling P.J."/>
            <person name="Gray M.W."/>
            <person name="Grigoriev I.V."/>
            <person name="Archibald J.M."/>
        </authorList>
    </citation>
    <scope>NUCLEOTIDE SEQUENCE</scope>
    <source>
        <strain evidence="4 6">CCMP2712</strain>
    </source>
</reference>
<evidence type="ECO:0000313" key="4">
    <source>
        <dbReference type="EMBL" id="EKX50475.1"/>
    </source>
</evidence>
<dbReference type="PANTHER" id="PTHR12526">
    <property type="entry name" value="GLYCOSYLTRANSFERASE"/>
    <property type="match status" value="1"/>
</dbReference>
<dbReference type="HOGENOM" id="CLU_009583_2_3_1"/>
<dbReference type="RefSeq" id="XP_005837455.1">
    <property type="nucleotide sequence ID" value="XM_005837398.1"/>
</dbReference>
<proteinExistence type="predicted"/>
<dbReference type="Gene3D" id="3.40.50.2000">
    <property type="entry name" value="Glycogen Phosphorylase B"/>
    <property type="match status" value="3"/>
</dbReference>
<dbReference type="SUPFAM" id="SSF53756">
    <property type="entry name" value="UDP-Glycosyltransferase/glycogen phosphorylase"/>
    <property type="match status" value="1"/>
</dbReference>
<organism evidence="4">
    <name type="scientific">Guillardia theta (strain CCMP2712)</name>
    <name type="common">Cryptophyte</name>
    <dbReference type="NCBI Taxonomy" id="905079"/>
    <lineage>
        <taxon>Eukaryota</taxon>
        <taxon>Cryptophyceae</taxon>
        <taxon>Pyrenomonadales</taxon>
        <taxon>Geminigeraceae</taxon>
        <taxon>Guillardia</taxon>
    </lineage>
</organism>
<dbReference type="GeneID" id="17307311"/>
<dbReference type="EMBL" id="JH992978">
    <property type="protein sequence ID" value="EKX50475.1"/>
    <property type="molecule type" value="Genomic_DNA"/>
</dbReference>
<gene>
    <name evidence="4" type="ORF">GUITHDRAFT_103709</name>
</gene>
<accession>L1JQL1</accession>
<evidence type="ECO:0008006" key="7">
    <source>
        <dbReference type="Google" id="ProtNLM"/>
    </source>
</evidence>